<dbReference type="Gene3D" id="3.40.1280.30">
    <property type="match status" value="1"/>
</dbReference>
<dbReference type="InterPro" id="IPR047911">
    <property type="entry name" value="Trm10_B_MTase_dom"/>
</dbReference>
<sequence>MTEIVSESSEEQTRGVWEMMELLNIDVLEEERAEEPEDAPQAPLSKNASRKQRHWERTLAARKSKRREEKRRRRLNRHSEEEEDTAHHQLSKRAVKAATRERLAEARVSGLKVCVDLSMSHRMSDKETSRLAAQLRRLYGSNRRASKPFRLFLTSLREDSRLLAECVRMNDGFLNYSLERTEQSCLDIFPAESVVYLSPDAQEALERVDGDTVYVLGGLVDESVQKALSLSRAEELGVRAARLPIDEHMRKTPNGKNFHSKILAVNQVFDIMLAAYDTGSWTLALDKCFPRSKGYAVAPQGHLASSA</sequence>
<evidence type="ECO:0000259" key="12">
    <source>
        <dbReference type="PROSITE" id="PS51675"/>
    </source>
</evidence>
<feature type="compositionally biased region" description="Acidic residues" evidence="11">
    <location>
        <begin position="28"/>
        <end position="38"/>
    </location>
</feature>
<evidence type="ECO:0000256" key="10">
    <source>
        <dbReference type="ARBA" id="ARBA00048434"/>
    </source>
</evidence>
<evidence type="ECO:0000256" key="2">
    <source>
        <dbReference type="ARBA" id="ARBA00022603"/>
    </source>
</evidence>
<organism evidence="13 14">
    <name type="scientific">Hippocampus comes</name>
    <name type="common">Tiger tail seahorse</name>
    <dbReference type="NCBI Taxonomy" id="109280"/>
    <lineage>
        <taxon>Eukaryota</taxon>
        <taxon>Metazoa</taxon>
        <taxon>Chordata</taxon>
        <taxon>Craniata</taxon>
        <taxon>Vertebrata</taxon>
        <taxon>Euteleostomi</taxon>
        <taxon>Actinopterygii</taxon>
        <taxon>Neopterygii</taxon>
        <taxon>Teleostei</taxon>
        <taxon>Neoteleostei</taxon>
        <taxon>Acanthomorphata</taxon>
        <taxon>Syngnathiaria</taxon>
        <taxon>Syngnathiformes</taxon>
        <taxon>Syngnathoidei</taxon>
        <taxon>Syngnathidae</taxon>
        <taxon>Hippocampus</taxon>
    </lineage>
</organism>
<dbReference type="GeneID" id="109508380"/>
<keyword evidence="4" id="KW-0949">S-adenosyl-L-methionine</keyword>
<accession>A0A3Q2XZC8</accession>
<evidence type="ECO:0000256" key="1">
    <source>
        <dbReference type="ARBA" id="ARBA00012797"/>
    </source>
</evidence>
<comment type="function">
    <text evidence="9">S-adenosyl-L-methionine-dependent guanine N(1)-methyltransferase that catalyzes the formation of N(1)-methylguanine at position 9 (m1G9) in tRNAs. Probably not able to catalyze formation of N(1)-methyladenine at position 9 (m1A9) in tRNAs.</text>
</comment>
<dbReference type="GO" id="GO:0005654">
    <property type="term" value="C:nucleoplasm"/>
    <property type="evidence" value="ECO:0007669"/>
    <property type="project" value="TreeGrafter"/>
</dbReference>
<protein>
    <recommendedName>
        <fullName evidence="6">tRNA methyltransferase 10 homolog B</fullName>
        <ecNumber evidence="1">2.1.1.221</ecNumber>
    </recommendedName>
    <alternativeName>
        <fullName evidence="7">RNA (guanine-9-)-methyltransferase domain-containing protein 3</fullName>
    </alternativeName>
    <alternativeName>
        <fullName evidence="8">tRNA (guanine(9)-N(1))-methyltransferase TRMT10B</fullName>
    </alternativeName>
</protein>
<evidence type="ECO:0000256" key="4">
    <source>
        <dbReference type="ARBA" id="ARBA00022691"/>
    </source>
</evidence>
<dbReference type="OrthoDB" id="278300at2759"/>
<evidence type="ECO:0000256" key="3">
    <source>
        <dbReference type="ARBA" id="ARBA00022679"/>
    </source>
</evidence>
<name>A0A3Q2XZC8_HIPCM</name>
<reference evidence="13" key="2">
    <citation type="submission" date="2025-09" db="UniProtKB">
        <authorList>
            <consortium name="Ensembl"/>
        </authorList>
    </citation>
    <scope>IDENTIFICATION</scope>
</reference>
<proteinExistence type="predicted"/>
<evidence type="ECO:0000256" key="8">
    <source>
        <dbReference type="ARBA" id="ARBA00035725"/>
    </source>
</evidence>
<dbReference type="InterPro" id="IPR007356">
    <property type="entry name" value="tRNA_m1G_MeTrfase_euk"/>
</dbReference>
<dbReference type="CDD" id="cd18100">
    <property type="entry name" value="Trm10euk_B"/>
    <property type="match status" value="1"/>
</dbReference>
<dbReference type="PANTHER" id="PTHR13563">
    <property type="entry name" value="TRNA (GUANINE-9-) METHYLTRANSFERASE"/>
    <property type="match status" value="1"/>
</dbReference>
<feature type="domain" description="SAM-dependent MTase TRM10-type" evidence="12">
    <location>
        <begin position="99"/>
        <end position="296"/>
    </location>
</feature>
<keyword evidence="3" id="KW-0808">Transferase</keyword>
<dbReference type="PANTHER" id="PTHR13563:SF19">
    <property type="entry name" value="TRNA METHYLTRANSFERASE 10 HOMOLOG B"/>
    <property type="match status" value="1"/>
</dbReference>
<dbReference type="Ensembl" id="ENSHCOT00000016083.1">
    <property type="protein sequence ID" value="ENSHCOP00000009837.1"/>
    <property type="gene ID" value="ENSHCOG00000012351.1"/>
</dbReference>
<dbReference type="EC" id="2.1.1.221" evidence="1"/>
<comment type="catalytic activity">
    <reaction evidence="10">
        <text>guanosine(9) in tRNA + S-adenosyl-L-methionine = N(1)-methylguanosine(9) in tRNA + S-adenosyl-L-homocysteine + H(+)</text>
        <dbReference type="Rhea" id="RHEA:43156"/>
        <dbReference type="Rhea" id="RHEA-COMP:10367"/>
        <dbReference type="Rhea" id="RHEA-COMP:10368"/>
        <dbReference type="ChEBI" id="CHEBI:15378"/>
        <dbReference type="ChEBI" id="CHEBI:57856"/>
        <dbReference type="ChEBI" id="CHEBI:59789"/>
        <dbReference type="ChEBI" id="CHEBI:73542"/>
        <dbReference type="ChEBI" id="CHEBI:74269"/>
        <dbReference type="EC" id="2.1.1.221"/>
    </reaction>
</comment>
<dbReference type="AlphaFoldDB" id="A0A3Q2XZC8"/>
<dbReference type="GO" id="GO:0052905">
    <property type="term" value="F:tRNA (guanosine(9)-N1)-methyltransferase activity"/>
    <property type="evidence" value="ECO:0007669"/>
    <property type="project" value="UniProtKB-EC"/>
</dbReference>
<dbReference type="GO" id="GO:0000049">
    <property type="term" value="F:tRNA binding"/>
    <property type="evidence" value="ECO:0007669"/>
    <property type="project" value="TreeGrafter"/>
</dbReference>
<dbReference type="InterPro" id="IPR028564">
    <property type="entry name" value="MT_TRM10-typ"/>
</dbReference>
<keyword evidence="2" id="KW-0489">Methyltransferase</keyword>
<evidence type="ECO:0000256" key="7">
    <source>
        <dbReference type="ARBA" id="ARBA00035712"/>
    </source>
</evidence>
<feature type="compositionally biased region" description="Basic residues" evidence="11">
    <location>
        <begin position="48"/>
        <end position="76"/>
    </location>
</feature>
<feature type="region of interest" description="Disordered" evidence="11">
    <location>
        <begin position="28"/>
        <end position="95"/>
    </location>
</feature>
<evidence type="ECO:0000256" key="9">
    <source>
        <dbReference type="ARBA" id="ARBA00045240"/>
    </source>
</evidence>
<dbReference type="GO" id="GO:0002939">
    <property type="term" value="P:tRNA N1-guanine methylation"/>
    <property type="evidence" value="ECO:0007669"/>
    <property type="project" value="TreeGrafter"/>
</dbReference>
<evidence type="ECO:0000256" key="6">
    <source>
        <dbReference type="ARBA" id="ARBA00035688"/>
    </source>
</evidence>
<evidence type="ECO:0000313" key="13">
    <source>
        <dbReference type="Ensembl" id="ENSHCOP00000009837.1"/>
    </source>
</evidence>
<evidence type="ECO:0000313" key="14">
    <source>
        <dbReference type="Proteomes" id="UP000264820"/>
    </source>
</evidence>
<keyword evidence="14" id="KW-1185">Reference proteome</keyword>
<evidence type="ECO:0000256" key="11">
    <source>
        <dbReference type="SAM" id="MobiDB-lite"/>
    </source>
</evidence>
<dbReference type="GeneTree" id="ENSGT00530000063169"/>
<evidence type="ECO:0000256" key="5">
    <source>
        <dbReference type="ARBA" id="ARBA00023054"/>
    </source>
</evidence>
<dbReference type="OMA" id="ALQAWFP"/>
<keyword evidence="5" id="KW-0175">Coiled coil</keyword>
<dbReference type="CTD" id="158234"/>
<dbReference type="STRING" id="109280.ENSHCOP00000009837"/>
<dbReference type="RefSeq" id="XP_019713885.1">
    <property type="nucleotide sequence ID" value="XM_019858326.1"/>
</dbReference>
<dbReference type="PROSITE" id="PS51675">
    <property type="entry name" value="SAM_MT_TRM10"/>
    <property type="match status" value="1"/>
</dbReference>
<dbReference type="Proteomes" id="UP000264820">
    <property type="component" value="Unplaced"/>
</dbReference>
<reference evidence="13" key="1">
    <citation type="submission" date="2025-08" db="UniProtKB">
        <authorList>
            <consortium name="Ensembl"/>
        </authorList>
    </citation>
    <scope>IDENTIFICATION</scope>
</reference>
<dbReference type="InterPro" id="IPR038459">
    <property type="entry name" value="MT_TRM10-typ_sf"/>
</dbReference>